<organism evidence="2 3">
    <name type="scientific">Gymnopus androsaceus JB14</name>
    <dbReference type="NCBI Taxonomy" id="1447944"/>
    <lineage>
        <taxon>Eukaryota</taxon>
        <taxon>Fungi</taxon>
        <taxon>Dikarya</taxon>
        <taxon>Basidiomycota</taxon>
        <taxon>Agaricomycotina</taxon>
        <taxon>Agaricomycetes</taxon>
        <taxon>Agaricomycetidae</taxon>
        <taxon>Agaricales</taxon>
        <taxon>Marasmiineae</taxon>
        <taxon>Omphalotaceae</taxon>
        <taxon>Gymnopus</taxon>
    </lineage>
</organism>
<sequence length="411" mass="46936">TRYTWNTEKRVWKKHGDNKSRVADTINGVKTRSARSKANKGTEGEGEEGEFEGEKRRGTQKNKRTRNRKKDQEGDGESEDQQRPAKRLTQESTTPSKASTSAEGESSKSNQHRTEDWTLWDDVFATFHRQHIPHPMVRKEALEALELLRDLPLNRPEDPTPNTSHLIVKAPDSIQNHPFDTEYIWDDIEYAGLDKVNLVSRGLTAYGSRVIASISANWSADADSLVEDDPHFNFIDVRYTSPNGMKVLNIRWKDFTDLITTDPIGSATFTQAGNITFPHMDGHGNTQRASQQKGDKVWIVWPPSRENVVQVDAWYPTIPGQFLRDRHFSLWLQKLKNPEVFYIKAGDSFTVLPGTIHACISVTQSVHHGIFHWNRSSFGLARELGELFQEAWQSFLQQVGEQIEQRDAEDQ</sequence>
<dbReference type="AlphaFoldDB" id="A0A6A4GB28"/>
<evidence type="ECO:0008006" key="4">
    <source>
        <dbReference type="Google" id="ProtNLM"/>
    </source>
</evidence>
<dbReference type="EMBL" id="ML771334">
    <property type="protein sequence ID" value="KAE9382560.1"/>
    <property type="molecule type" value="Genomic_DNA"/>
</dbReference>
<evidence type="ECO:0000313" key="2">
    <source>
        <dbReference type="EMBL" id="KAE9382560.1"/>
    </source>
</evidence>
<dbReference type="OrthoDB" id="3065857at2759"/>
<evidence type="ECO:0000313" key="3">
    <source>
        <dbReference type="Proteomes" id="UP000799118"/>
    </source>
</evidence>
<dbReference type="Proteomes" id="UP000799118">
    <property type="component" value="Unassembled WGS sequence"/>
</dbReference>
<feature type="region of interest" description="Disordered" evidence="1">
    <location>
        <begin position="1"/>
        <end position="113"/>
    </location>
</feature>
<feature type="compositionally biased region" description="Basic and acidic residues" evidence="1">
    <location>
        <begin position="7"/>
        <end position="22"/>
    </location>
</feature>
<gene>
    <name evidence="2" type="ORF">BT96DRAFT_952095</name>
</gene>
<dbReference type="SUPFAM" id="SSF51197">
    <property type="entry name" value="Clavaminate synthase-like"/>
    <property type="match status" value="1"/>
</dbReference>
<proteinExistence type="predicted"/>
<evidence type="ECO:0000256" key="1">
    <source>
        <dbReference type="SAM" id="MobiDB-lite"/>
    </source>
</evidence>
<name>A0A6A4GB28_9AGAR</name>
<feature type="compositionally biased region" description="Polar residues" evidence="1">
    <location>
        <begin position="90"/>
        <end position="109"/>
    </location>
</feature>
<accession>A0A6A4GB28</accession>
<protein>
    <recommendedName>
        <fullName evidence="4">JmjC domain-containing protein</fullName>
    </recommendedName>
</protein>
<feature type="non-terminal residue" evidence="2">
    <location>
        <position position="411"/>
    </location>
</feature>
<feature type="non-terminal residue" evidence="2">
    <location>
        <position position="1"/>
    </location>
</feature>
<keyword evidence="3" id="KW-1185">Reference proteome</keyword>
<feature type="compositionally biased region" description="Basic residues" evidence="1">
    <location>
        <begin position="58"/>
        <end position="69"/>
    </location>
</feature>
<reference evidence="2" key="1">
    <citation type="journal article" date="2019" name="Environ. Microbiol.">
        <title>Fungal ecological strategies reflected in gene transcription - a case study of two litter decomposers.</title>
        <authorList>
            <person name="Barbi F."/>
            <person name="Kohler A."/>
            <person name="Barry K."/>
            <person name="Baskaran P."/>
            <person name="Daum C."/>
            <person name="Fauchery L."/>
            <person name="Ihrmark K."/>
            <person name="Kuo A."/>
            <person name="LaButti K."/>
            <person name="Lipzen A."/>
            <person name="Morin E."/>
            <person name="Grigoriev I.V."/>
            <person name="Henrissat B."/>
            <person name="Lindahl B."/>
            <person name="Martin F."/>
        </authorList>
    </citation>
    <scope>NUCLEOTIDE SEQUENCE</scope>
    <source>
        <strain evidence="2">JB14</strain>
    </source>
</reference>